<protein>
    <submittedName>
        <fullName evidence="2">Uncharacterized protein</fullName>
    </submittedName>
</protein>
<accession>A0A426XLZ9</accession>
<evidence type="ECO:0000313" key="3">
    <source>
        <dbReference type="Proteomes" id="UP000287651"/>
    </source>
</evidence>
<feature type="compositionally biased region" description="Basic and acidic residues" evidence="1">
    <location>
        <begin position="66"/>
        <end position="82"/>
    </location>
</feature>
<evidence type="ECO:0000313" key="2">
    <source>
        <dbReference type="EMBL" id="RRT40528.1"/>
    </source>
</evidence>
<gene>
    <name evidence="2" type="ORF">B296_00058488</name>
</gene>
<sequence>MDVIFLVRHVFHKKITELPSFGARFSIPIYTACTGRYIPVRQVTGMWTAHYRVVPPKSTVGFSRRRSIEGEIDRRQSIEGEKGKKKKKKRKRRKKKKRRTSHRPRPHA</sequence>
<feature type="region of interest" description="Disordered" evidence="1">
    <location>
        <begin position="60"/>
        <end position="108"/>
    </location>
</feature>
<reference evidence="2 3" key="1">
    <citation type="journal article" date="2014" name="Agronomy (Basel)">
        <title>A Draft Genome Sequence for Ensete ventricosum, the Drought-Tolerant Tree Against Hunger.</title>
        <authorList>
            <person name="Harrison J."/>
            <person name="Moore K.A."/>
            <person name="Paszkiewicz K."/>
            <person name="Jones T."/>
            <person name="Grant M."/>
            <person name="Ambacheew D."/>
            <person name="Muzemil S."/>
            <person name="Studholme D.J."/>
        </authorList>
    </citation>
    <scope>NUCLEOTIDE SEQUENCE [LARGE SCALE GENOMIC DNA]</scope>
</reference>
<proteinExistence type="predicted"/>
<name>A0A426XLZ9_ENSVE</name>
<feature type="non-terminal residue" evidence="2">
    <location>
        <position position="108"/>
    </location>
</feature>
<organism evidence="2 3">
    <name type="scientific">Ensete ventricosum</name>
    <name type="common">Abyssinian banana</name>
    <name type="synonym">Musa ensete</name>
    <dbReference type="NCBI Taxonomy" id="4639"/>
    <lineage>
        <taxon>Eukaryota</taxon>
        <taxon>Viridiplantae</taxon>
        <taxon>Streptophyta</taxon>
        <taxon>Embryophyta</taxon>
        <taxon>Tracheophyta</taxon>
        <taxon>Spermatophyta</taxon>
        <taxon>Magnoliopsida</taxon>
        <taxon>Liliopsida</taxon>
        <taxon>Zingiberales</taxon>
        <taxon>Musaceae</taxon>
        <taxon>Ensete</taxon>
    </lineage>
</organism>
<comment type="caution">
    <text evidence="2">The sequence shown here is derived from an EMBL/GenBank/DDBJ whole genome shotgun (WGS) entry which is preliminary data.</text>
</comment>
<feature type="compositionally biased region" description="Basic residues" evidence="1">
    <location>
        <begin position="83"/>
        <end position="108"/>
    </location>
</feature>
<dbReference type="Proteomes" id="UP000287651">
    <property type="component" value="Unassembled WGS sequence"/>
</dbReference>
<dbReference type="EMBL" id="AMZH03019310">
    <property type="protein sequence ID" value="RRT40528.1"/>
    <property type="molecule type" value="Genomic_DNA"/>
</dbReference>
<evidence type="ECO:0000256" key="1">
    <source>
        <dbReference type="SAM" id="MobiDB-lite"/>
    </source>
</evidence>
<dbReference type="AlphaFoldDB" id="A0A426XLZ9"/>